<dbReference type="EMBL" id="KL197717">
    <property type="protein sequence ID" value="KDQ58663.1"/>
    <property type="molecule type" value="Genomic_DNA"/>
</dbReference>
<dbReference type="GO" id="GO:0016787">
    <property type="term" value="F:hydrolase activity"/>
    <property type="evidence" value="ECO:0007669"/>
    <property type="project" value="UniProtKB-KW"/>
</dbReference>
<accession>A0A067PV13</accession>
<evidence type="ECO:0000256" key="1">
    <source>
        <dbReference type="ARBA" id="ARBA00006336"/>
    </source>
</evidence>
<proteinExistence type="inferred from homology"/>
<protein>
    <recommendedName>
        <fullName evidence="3">Isochorismatase-like domain-containing protein</fullName>
    </recommendedName>
</protein>
<dbReference type="PANTHER" id="PTHR43540:SF9">
    <property type="entry name" value="FAMILY HYDROLASE, PUTATIVE (AFU_ORTHOLOGUE AFUA_2G08700)-RELATED"/>
    <property type="match status" value="1"/>
</dbReference>
<dbReference type="Pfam" id="PF00857">
    <property type="entry name" value="Isochorismatase"/>
    <property type="match status" value="1"/>
</dbReference>
<dbReference type="Gene3D" id="3.40.50.850">
    <property type="entry name" value="Isochorismatase-like"/>
    <property type="match status" value="1"/>
</dbReference>
<dbReference type="InterPro" id="IPR036380">
    <property type="entry name" value="Isochorismatase-like_sf"/>
</dbReference>
<dbReference type="InterPro" id="IPR000868">
    <property type="entry name" value="Isochorismatase-like_dom"/>
</dbReference>
<dbReference type="Proteomes" id="UP000027265">
    <property type="component" value="Unassembled WGS sequence"/>
</dbReference>
<feature type="domain" description="Isochorismatase-like" evidence="3">
    <location>
        <begin position="4"/>
        <end position="106"/>
    </location>
</feature>
<evidence type="ECO:0000313" key="4">
    <source>
        <dbReference type="EMBL" id="KDQ58663.1"/>
    </source>
</evidence>
<sequence>MSRLLIRGERGHDIIDELTPVPGEPIIDKPGKSAFCYTDFELLLKVREVRNLVIVGVTTDVCVSGTMRDANDRGFDCLLVVDACGTGSSKLHEATCETVETEGGIFGATAMTASVIAAVEEWAGRLRSLGETM</sequence>
<name>A0A067PV13_9AGAM</name>
<keyword evidence="5" id="KW-1185">Reference proteome</keyword>
<organism evidence="4 5">
    <name type="scientific">Jaapia argillacea MUCL 33604</name>
    <dbReference type="NCBI Taxonomy" id="933084"/>
    <lineage>
        <taxon>Eukaryota</taxon>
        <taxon>Fungi</taxon>
        <taxon>Dikarya</taxon>
        <taxon>Basidiomycota</taxon>
        <taxon>Agaricomycotina</taxon>
        <taxon>Agaricomycetes</taxon>
        <taxon>Agaricomycetidae</taxon>
        <taxon>Jaapiales</taxon>
        <taxon>Jaapiaceae</taxon>
        <taxon>Jaapia</taxon>
    </lineage>
</organism>
<dbReference type="InterPro" id="IPR050272">
    <property type="entry name" value="Isochorismatase-like_hydrls"/>
</dbReference>
<dbReference type="CDD" id="cd00431">
    <property type="entry name" value="cysteine_hydrolases"/>
    <property type="match status" value="1"/>
</dbReference>
<reference evidence="5" key="1">
    <citation type="journal article" date="2014" name="Proc. Natl. Acad. Sci. U.S.A.">
        <title>Extensive sampling of basidiomycete genomes demonstrates inadequacy of the white-rot/brown-rot paradigm for wood decay fungi.</title>
        <authorList>
            <person name="Riley R."/>
            <person name="Salamov A.A."/>
            <person name="Brown D.W."/>
            <person name="Nagy L.G."/>
            <person name="Floudas D."/>
            <person name="Held B.W."/>
            <person name="Levasseur A."/>
            <person name="Lombard V."/>
            <person name="Morin E."/>
            <person name="Otillar R."/>
            <person name="Lindquist E.A."/>
            <person name="Sun H."/>
            <person name="LaButti K.M."/>
            <person name="Schmutz J."/>
            <person name="Jabbour D."/>
            <person name="Luo H."/>
            <person name="Baker S.E."/>
            <person name="Pisabarro A.G."/>
            <person name="Walton J.D."/>
            <person name="Blanchette R.A."/>
            <person name="Henrissat B."/>
            <person name="Martin F."/>
            <person name="Cullen D."/>
            <person name="Hibbett D.S."/>
            <person name="Grigoriev I.V."/>
        </authorList>
    </citation>
    <scope>NUCLEOTIDE SEQUENCE [LARGE SCALE GENOMIC DNA]</scope>
    <source>
        <strain evidence="5">MUCL 33604</strain>
    </source>
</reference>
<dbReference type="HOGENOM" id="CLU_068979_15_0_1"/>
<dbReference type="AlphaFoldDB" id="A0A067PV13"/>
<comment type="similarity">
    <text evidence="1">Belongs to the isochorismatase family.</text>
</comment>
<evidence type="ECO:0000259" key="3">
    <source>
        <dbReference type="Pfam" id="PF00857"/>
    </source>
</evidence>
<dbReference type="PANTHER" id="PTHR43540">
    <property type="entry name" value="PEROXYUREIDOACRYLATE/UREIDOACRYLATE AMIDOHYDROLASE-RELATED"/>
    <property type="match status" value="1"/>
</dbReference>
<dbReference type="SUPFAM" id="SSF52499">
    <property type="entry name" value="Isochorismatase-like hydrolases"/>
    <property type="match status" value="1"/>
</dbReference>
<evidence type="ECO:0000256" key="2">
    <source>
        <dbReference type="ARBA" id="ARBA00022801"/>
    </source>
</evidence>
<evidence type="ECO:0000313" key="5">
    <source>
        <dbReference type="Proteomes" id="UP000027265"/>
    </source>
</evidence>
<gene>
    <name evidence="4" type="ORF">JAAARDRAFT_34498</name>
</gene>
<dbReference type="InParanoid" id="A0A067PV13"/>
<dbReference type="OrthoDB" id="245563at2759"/>
<keyword evidence="2" id="KW-0378">Hydrolase</keyword>